<dbReference type="PROSITE" id="PS50404">
    <property type="entry name" value="GST_NTER"/>
    <property type="match status" value="1"/>
</dbReference>
<name>A0ABS5HPS0_9RHOB</name>
<evidence type="ECO:0000313" key="2">
    <source>
        <dbReference type="EMBL" id="MBR9650964.1"/>
    </source>
</evidence>
<organism evidence="2 3">
    <name type="scientific">Thalassovita aquimarina</name>
    <dbReference type="NCBI Taxonomy" id="2785917"/>
    <lineage>
        <taxon>Bacteria</taxon>
        <taxon>Pseudomonadati</taxon>
        <taxon>Pseudomonadota</taxon>
        <taxon>Alphaproteobacteria</taxon>
        <taxon>Rhodobacterales</taxon>
        <taxon>Roseobacteraceae</taxon>
        <taxon>Thalassovita</taxon>
    </lineage>
</organism>
<dbReference type="Proteomes" id="UP001195941">
    <property type="component" value="Unassembled WGS sequence"/>
</dbReference>
<gene>
    <name evidence="2" type="ORF">IT775_07500</name>
</gene>
<dbReference type="PANTHER" id="PTHR42673">
    <property type="entry name" value="MALEYLACETOACETATE ISOMERASE"/>
    <property type="match status" value="1"/>
</dbReference>
<keyword evidence="3" id="KW-1185">Reference proteome</keyword>
<comment type="caution">
    <text evidence="2">The sequence shown here is derived from an EMBL/GenBank/DDBJ whole genome shotgun (WGS) entry which is preliminary data.</text>
</comment>
<dbReference type="InterPro" id="IPR036249">
    <property type="entry name" value="Thioredoxin-like_sf"/>
</dbReference>
<proteinExistence type="predicted"/>
<evidence type="ECO:0000259" key="1">
    <source>
        <dbReference type="PROSITE" id="PS50404"/>
    </source>
</evidence>
<dbReference type="SUPFAM" id="SSF52833">
    <property type="entry name" value="Thioredoxin-like"/>
    <property type="match status" value="1"/>
</dbReference>
<dbReference type="InterPro" id="IPR004045">
    <property type="entry name" value="Glutathione_S-Trfase_N"/>
</dbReference>
<feature type="domain" description="GST N-terminal" evidence="1">
    <location>
        <begin position="1"/>
        <end position="84"/>
    </location>
</feature>
<dbReference type="Gene3D" id="1.20.1050.10">
    <property type="match status" value="1"/>
</dbReference>
<dbReference type="InterPro" id="IPR036282">
    <property type="entry name" value="Glutathione-S-Trfase_C_sf"/>
</dbReference>
<dbReference type="Pfam" id="PF13409">
    <property type="entry name" value="GST_N_2"/>
    <property type="match status" value="1"/>
</dbReference>
<dbReference type="PANTHER" id="PTHR42673:SF4">
    <property type="entry name" value="MALEYLACETOACETATE ISOMERASE"/>
    <property type="match status" value="1"/>
</dbReference>
<reference evidence="2 3" key="1">
    <citation type="journal article" date="2021" name="Arch. Microbiol.">
        <title>Thalassobius aquimarinus sp. nov., isolated from the Sea of Japan seashore.</title>
        <authorList>
            <person name="Kurilenko V.V."/>
            <person name="Romanenko L.A."/>
            <person name="Chernysheva N.Y."/>
            <person name="Velansky P.V."/>
            <person name="Tekutyeva L.A."/>
            <person name="Isaeva M.P."/>
            <person name="Mikhailov V.V."/>
        </authorList>
    </citation>
    <scope>NUCLEOTIDE SEQUENCE [LARGE SCALE GENOMIC DNA]</scope>
    <source>
        <strain evidence="2 3">KMM 8518</strain>
    </source>
</reference>
<dbReference type="RefSeq" id="WP_212700480.1">
    <property type="nucleotide sequence ID" value="NZ_JADMKU010000005.1"/>
</dbReference>
<dbReference type="SUPFAM" id="SSF47616">
    <property type="entry name" value="GST C-terminal domain-like"/>
    <property type="match status" value="1"/>
</dbReference>
<dbReference type="Gene3D" id="3.40.30.10">
    <property type="entry name" value="Glutaredoxin"/>
    <property type="match status" value="1"/>
</dbReference>
<evidence type="ECO:0000313" key="3">
    <source>
        <dbReference type="Proteomes" id="UP001195941"/>
    </source>
</evidence>
<accession>A0ABS5HPS0</accession>
<protein>
    <submittedName>
        <fullName evidence="2">Glutathione S-transferase</fullName>
    </submittedName>
</protein>
<sequence length="227" mass="25246">MSYQLYIGDQSFSSWSLRGWLMLEKFGLPYETHLAGLYSSTFQQDLAGLSPAHLVPVLKTPEGTVIGETQAIAEELNSRHPELQMWPEDPAARAFARWISAEMHAGFAVLRAECPMQLLHQYAGFAVSDTLRADLDRLELLWTKAREDFGAEGPWLFGRYSLADCFYAPVAARIAGYDLPVGDVASYYVATTLADPAFQSWRAAGLEKSYDPVPYAMDLPTKVWPGA</sequence>
<dbReference type="CDD" id="cd03194">
    <property type="entry name" value="GST_C_3"/>
    <property type="match status" value="1"/>
</dbReference>
<dbReference type="EMBL" id="JADMKU010000005">
    <property type="protein sequence ID" value="MBR9650964.1"/>
    <property type="molecule type" value="Genomic_DNA"/>
</dbReference>